<protein>
    <recommendedName>
        <fullName evidence="2">DUF4378 domain-containing protein</fullName>
    </recommendedName>
</protein>
<dbReference type="OMA" id="HWRRSKE"/>
<feature type="compositionally biased region" description="Polar residues" evidence="1">
    <location>
        <begin position="129"/>
        <end position="143"/>
    </location>
</feature>
<name>A0A2P6RLC5_ROSCH</name>
<sequence>MGGLLHLFDFNQGSMARKLFLHKKHDGGLDAPRNSLELQIETSQSYNDVGDLPVKEVGPKKNYPLQSSMKKLINEEISKRSSTRHNGPSIVARLMGMDMLPMDTKSAVQPIEDKHDYRRTKSSKKEINGRSSVDRVSSNLNSSRELDLDSFYQNNGTDDAGWSEDQKIGKPRREEHPQEEELQKFKKEFEAWQAARFRECSRIVENDNNQGELLAQEHLNKEKTAVSAKSKQTTIEKTMERIDHTAKEISHERGVSSHRVDTMDLFPPEYTRSLSSKGRTKSLDFEQSSLMNSRKRVNISSAPTRIVILKPGPDSFCNHEETWINSPSTSEQRGSIEDFLEEVKDRLRCELQGKVHKRGSVVRGSGIETPFSEQPSDPKQIARHIANQVRESVTRDLGVNLLRSESTRSYRSEIQYNGAGSPEFIHRDTRRFLLERLRNVSERETELNSPVLTSGSYRSSALDYERVRLKQVGHTLEAQKDMSFWGRGMVKDDHVKTRSFRHGPDDDKLLDRELSPRNLIRSLSAPVSGTSFGKLLLENRHILTGAHIQRKHEAIEHVSLDMKSRKKERFNFKEKVSNFKYSFTLRGRLFGKRIQSATESRRTERYPMNDIRSGPTVITNSRERHDNFTEVPPSPASVCSTAQDDFCRTADCLSPISTPNATPREDRLVPQAFRDISDNLSELRRQLNQLESDEPDDASVEQEVMESEMSGLDNPAEVYIRDLLVASGLYDGSFEKSFSRWDTFGKPISLSVFKEVEESYKKLANDHDSSTKDHNGKANHKLLLDLLNEALSTVLGPPLNISKFRRKAINASDLPPLRGKKLLDSVWESICHYLYPPNGRHYHSLDEIVSRDLGSSLWSELVEEDINVLGREIETLIMRDLVTEVLDDVKF</sequence>
<evidence type="ECO:0000313" key="4">
    <source>
        <dbReference type="Proteomes" id="UP000238479"/>
    </source>
</evidence>
<dbReference type="PANTHER" id="PTHR40836:SF4">
    <property type="entry name" value="RB1-INDUCIBLE COILED-COIL PROTEIN"/>
    <property type="match status" value="1"/>
</dbReference>
<feature type="region of interest" description="Disordered" evidence="1">
    <location>
        <begin position="107"/>
        <end position="180"/>
    </location>
</feature>
<dbReference type="Gramene" id="PRQ47201">
    <property type="protein sequence ID" value="PRQ47201"/>
    <property type="gene ID" value="RchiOBHm_Chr2g0097131"/>
</dbReference>
<evidence type="ECO:0000259" key="2">
    <source>
        <dbReference type="Pfam" id="PF14309"/>
    </source>
</evidence>
<evidence type="ECO:0000256" key="1">
    <source>
        <dbReference type="SAM" id="MobiDB-lite"/>
    </source>
</evidence>
<dbReference type="OrthoDB" id="446244at2759"/>
<feature type="domain" description="DUF4378" evidence="2">
    <location>
        <begin position="718"/>
        <end position="884"/>
    </location>
</feature>
<proteinExistence type="predicted"/>
<dbReference type="STRING" id="74649.A0A2P6RLC5"/>
<reference evidence="3 4" key="1">
    <citation type="journal article" date="2018" name="Nat. Genet.">
        <title>The Rosa genome provides new insights in the design of modern roses.</title>
        <authorList>
            <person name="Bendahmane M."/>
        </authorList>
    </citation>
    <scope>NUCLEOTIDE SEQUENCE [LARGE SCALE GENOMIC DNA]</scope>
    <source>
        <strain evidence="4">cv. Old Blush</strain>
    </source>
</reference>
<feature type="compositionally biased region" description="Basic and acidic residues" evidence="1">
    <location>
        <begin position="164"/>
        <end position="180"/>
    </location>
</feature>
<evidence type="ECO:0000313" key="3">
    <source>
        <dbReference type="EMBL" id="PRQ47201.1"/>
    </source>
</evidence>
<keyword evidence="4" id="KW-1185">Reference proteome</keyword>
<organism evidence="3 4">
    <name type="scientific">Rosa chinensis</name>
    <name type="common">China rose</name>
    <dbReference type="NCBI Taxonomy" id="74649"/>
    <lineage>
        <taxon>Eukaryota</taxon>
        <taxon>Viridiplantae</taxon>
        <taxon>Streptophyta</taxon>
        <taxon>Embryophyta</taxon>
        <taxon>Tracheophyta</taxon>
        <taxon>Spermatophyta</taxon>
        <taxon>Magnoliopsida</taxon>
        <taxon>eudicotyledons</taxon>
        <taxon>Gunneridae</taxon>
        <taxon>Pentapetalae</taxon>
        <taxon>rosids</taxon>
        <taxon>fabids</taxon>
        <taxon>Rosales</taxon>
        <taxon>Rosaceae</taxon>
        <taxon>Rosoideae</taxon>
        <taxon>Rosoideae incertae sedis</taxon>
        <taxon>Rosa</taxon>
    </lineage>
</organism>
<dbReference type="InterPro" id="IPR025486">
    <property type="entry name" value="DUF4378"/>
</dbReference>
<comment type="caution">
    <text evidence="3">The sequence shown here is derived from an EMBL/GenBank/DDBJ whole genome shotgun (WGS) entry which is preliminary data.</text>
</comment>
<dbReference type="AlphaFoldDB" id="A0A2P6RLC5"/>
<gene>
    <name evidence="3" type="ORF">RchiOBHm_Chr2g0097131</name>
</gene>
<dbReference type="EMBL" id="PDCK01000040">
    <property type="protein sequence ID" value="PRQ47201.1"/>
    <property type="molecule type" value="Genomic_DNA"/>
</dbReference>
<dbReference type="Proteomes" id="UP000238479">
    <property type="component" value="Chromosome 2"/>
</dbReference>
<dbReference type="Pfam" id="PF14309">
    <property type="entry name" value="DUF4378"/>
    <property type="match status" value="1"/>
</dbReference>
<accession>A0A2P6RLC5</accession>
<dbReference type="PANTHER" id="PTHR40836">
    <property type="entry name" value="RB1-INDUCIBLE COILED-COIL PROTEIN"/>
    <property type="match status" value="1"/>
</dbReference>